<feature type="region of interest" description="Disordered" evidence="2">
    <location>
        <begin position="1"/>
        <end position="27"/>
    </location>
</feature>
<dbReference type="InterPro" id="IPR006768">
    <property type="entry name" value="Cwf19-like_C_dom-1"/>
</dbReference>
<evidence type="ECO:0000259" key="4">
    <source>
        <dbReference type="Pfam" id="PF04677"/>
    </source>
</evidence>
<accession>A0A7E5A247</accession>
<dbReference type="Pfam" id="PF04677">
    <property type="entry name" value="CwfJ_C_1"/>
    <property type="match status" value="1"/>
</dbReference>
<feature type="compositionally biased region" description="Acidic residues" evidence="2">
    <location>
        <begin position="1"/>
        <end position="10"/>
    </location>
</feature>
<proteinExistence type="inferred from homology"/>
<dbReference type="PANTHER" id="PTHR12072">
    <property type="entry name" value="CWF19, CELL CYCLE CONTROL PROTEIN"/>
    <property type="match status" value="1"/>
</dbReference>
<evidence type="ECO:0000313" key="5">
    <source>
        <dbReference type="Proteomes" id="UP000492821"/>
    </source>
</evidence>
<evidence type="ECO:0000256" key="1">
    <source>
        <dbReference type="ARBA" id="ARBA00006795"/>
    </source>
</evidence>
<dbReference type="PANTHER" id="PTHR12072:SF4">
    <property type="entry name" value="CWF19-LIKE PROTEIN 1"/>
    <property type="match status" value="1"/>
</dbReference>
<dbReference type="GO" id="GO:0061632">
    <property type="term" value="F:RNA lariat debranching enzyme activator activity"/>
    <property type="evidence" value="ECO:0007669"/>
    <property type="project" value="TreeGrafter"/>
</dbReference>
<dbReference type="GO" id="GO:0071014">
    <property type="term" value="C:post-mRNA release spliceosomal complex"/>
    <property type="evidence" value="ECO:0007669"/>
    <property type="project" value="TreeGrafter"/>
</dbReference>
<dbReference type="InterPro" id="IPR040194">
    <property type="entry name" value="Cwf19-like"/>
</dbReference>
<dbReference type="Gene3D" id="3.30.428.10">
    <property type="entry name" value="HIT-like"/>
    <property type="match status" value="1"/>
</dbReference>
<sequence>MQADPDEEDPIDRGGRNRKRRGDFDEGKPAKIEFNTDNCWFCLSNANAEKHLIVSVGKKAYAAMPKGPLTEDHVMVLSIQHVQSMAVADADLRAEIAAYRDAFALMADAADKTLVAFERNFKCSHLQLQLIPVPKTNSRALRMAFLVAAQDHKIELGVLEKDQQIWDIVEEGHPYFYAELPDGTRLLCTKMRNFPIHFGREVLASPELLDCLDKVDWKNCVLEHAKEAEVTNDLKARFKQYDIVDESDSED</sequence>
<evidence type="ECO:0000313" key="6">
    <source>
        <dbReference type="WBParaSite" id="Pan_g9239.t1"/>
    </source>
</evidence>
<protein>
    <submittedName>
        <fullName evidence="6">CwfJ_C_1 domain-containing protein</fullName>
    </submittedName>
</protein>
<dbReference type="InterPro" id="IPR036265">
    <property type="entry name" value="HIT-like_sf"/>
</dbReference>
<name>A0A7E5A247_PANRE</name>
<dbReference type="GO" id="GO:0000398">
    <property type="term" value="P:mRNA splicing, via spliceosome"/>
    <property type="evidence" value="ECO:0007669"/>
    <property type="project" value="TreeGrafter"/>
</dbReference>
<feature type="domain" description="Cwf19-like protein C-terminal" evidence="3">
    <location>
        <begin position="159"/>
        <end position="242"/>
    </location>
</feature>
<dbReference type="SUPFAM" id="SSF54197">
    <property type="entry name" value="HIT-like"/>
    <property type="match status" value="1"/>
</dbReference>
<reference evidence="5" key="1">
    <citation type="journal article" date="2013" name="Genetics">
        <title>The draft genome and transcriptome of Panagrellus redivivus are shaped by the harsh demands of a free-living lifestyle.</title>
        <authorList>
            <person name="Srinivasan J."/>
            <person name="Dillman A.R."/>
            <person name="Macchietto M.G."/>
            <person name="Heikkinen L."/>
            <person name="Lakso M."/>
            <person name="Fracchia K.M."/>
            <person name="Antoshechkin I."/>
            <person name="Mortazavi A."/>
            <person name="Wong G."/>
            <person name="Sternberg P.W."/>
        </authorList>
    </citation>
    <scope>NUCLEOTIDE SEQUENCE [LARGE SCALE GENOMIC DNA]</scope>
    <source>
        <strain evidence="5">MT8872</strain>
    </source>
</reference>
<reference evidence="6" key="2">
    <citation type="submission" date="2020-10" db="UniProtKB">
        <authorList>
            <consortium name="WormBaseParasite"/>
        </authorList>
    </citation>
    <scope>IDENTIFICATION</scope>
</reference>
<evidence type="ECO:0000259" key="3">
    <source>
        <dbReference type="Pfam" id="PF04676"/>
    </source>
</evidence>
<feature type="domain" description="Cwf19-like C-terminal" evidence="4">
    <location>
        <begin position="31"/>
        <end position="145"/>
    </location>
</feature>
<organism evidence="5 6">
    <name type="scientific">Panagrellus redivivus</name>
    <name type="common">Microworm</name>
    <dbReference type="NCBI Taxonomy" id="6233"/>
    <lineage>
        <taxon>Eukaryota</taxon>
        <taxon>Metazoa</taxon>
        <taxon>Ecdysozoa</taxon>
        <taxon>Nematoda</taxon>
        <taxon>Chromadorea</taxon>
        <taxon>Rhabditida</taxon>
        <taxon>Tylenchina</taxon>
        <taxon>Panagrolaimomorpha</taxon>
        <taxon>Panagrolaimoidea</taxon>
        <taxon>Panagrolaimidae</taxon>
        <taxon>Panagrellus</taxon>
    </lineage>
</organism>
<dbReference type="Proteomes" id="UP000492821">
    <property type="component" value="Unassembled WGS sequence"/>
</dbReference>
<evidence type="ECO:0000256" key="2">
    <source>
        <dbReference type="SAM" id="MobiDB-lite"/>
    </source>
</evidence>
<dbReference type="InterPro" id="IPR006767">
    <property type="entry name" value="Cwf19-like_C_dom-2"/>
</dbReference>
<keyword evidence="5" id="KW-1185">Reference proteome</keyword>
<dbReference type="AlphaFoldDB" id="A0A7E5A247"/>
<dbReference type="Pfam" id="PF04676">
    <property type="entry name" value="CwfJ_C_2"/>
    <property type="match status" value="1"/>
</dbReference>
<comment type="similarity">
    <text evidence="1">Belongs to the CWF19 family.</text>
</comment>
<dbReference type="WBParaSite" id="Pan_g9239.t1">
    <property type="protein sequence ID" value="Pan_g9239.t1"/>
    <property type="gene ID" value="Pan_g9239"/>
</dbReference>